<dbReference type="CDD" id="cd02238">
    <property type="entry name" value="cupin_KdgF"/>
    <property type="match status" value="1"/>
</dbReference>
<dbReference type="PANTHER" id="PTHR40112:SF1">
    <property type="entry name" value="H2HPP ISOMERASE"/>
    <property type="match status" value="1"/>
</dbReference>
<comment type="caution">
    <text evidence="2">The sequence shown here is derived from an EMBL/GenBank/DDBJ whole genome shotgun (WGS) entry which is preliminary data.</text>
</comment>
<gene>
    <name evidence="2" type="ORF">FAM09_00705</name>
</gene>
<organism evidence="2 3">
    <name type="scientific">Niastella caeni</name>
    <dbReference type="NCBI Taxonomy" id="2569763"/>
    <lineage>
        <taxon>Bacteria</taxon>
        <taxon>Pseudomonadati</taxon>
        <taxon>Bacteroidota</taxon>
        <taxon>Chitinophagia</taxon>
        <taxon>Chitinophagales</taxon>
        <taxon>Chitinophagaceae</taxon>
        <taxon>Niastella</taxon>
    </lineage>
</organism>
<dbReference type="InterPro" id="IPR011051">
    <property type="entry name" value="RmlC_Cupin_sf"/>
</dbReference>
<dbReference type="Proteomes" id="UP000306918">
    <property type="component" value="Unassembled WGS sequence"/>
</dbReference>
<evidence type="ECO:0000313" key="3">
    <source>
        <dbReference type="Proteomes" id="UP000306918"/>
    </source>
</evidence>
<keyword evidence="3" id="KW-1185">Reference proteome</keyword>
<dbReference type="PANTHER" id="PTHR40112">
    <property type="entry name" value="H2HPP ISOMERASE"/>
    <property type="match status" value="1"/>
</dbReference>
<dbReference type="AlphaFoldDB" id="A0A4S8HY67"/>
<protein>
    <submittedName>
        <fullName evidence="2">Cupin domain-containing protein</fullName>
    </submittedName>
</protein>
<dbReference type="Pfam" id="PF07883">
    <property type="entry name" value="Cupin_2"/>
    <property type="match status" value="1"/>
</dbReference>
<dbReference type="InterPro" id="IPR014710">
    <property type="entry name" value="RmlC-like_jellyroll"/>
</dbReference>
<feature type="domain" description="Cupin type-2" evidence="1">
    <location>
        <begin position="30"/>
        <end position="95"/>
    </location>
</feature>
<dbReference type="InterPro" id="IPR052535">
    <property type="entry name" value="Bacilysin_H2HPP_isomerase"/>
</dbReference>
<evidence type="ECO:0000313" key="2">
    <source>
        <dbReference type="EMBL" id="THU40667.1"/>
    </source>
</evidence>
<accession>A0A4S8HY67</accession>
<proteinExistence type="predicted"/>
<name>A0A4S8HY67_9BACT</name>
<dbReference type="SUPFAM" id="SSF51182">
    <property type="entry name" value="RmlC-like cupins"/>
    <property type="match status" value="1"/>
</dbReference>
<reference evidence="2 3" key="1">
    <citation type="submission" date="2019-04" db="EMBL/GenBank/DDBJ databases">
        <title>Niastella caeni sp. nov., isolated from activated sludge.</title>
        <authorList>
            <person name="Sheng M."/>
        </authorList>
    </citation>
    <scope>NUCLEOTIDE SEQUENCE [LARGE SCALE GENOMIC DNA]</scope>
    <source>
        <strain evidence="2 3">HX-2-15</strain>
    </source>
</reference>
<dbReference type="OrthoDB" id="9811153at2"/>
<dbReference type="Gene3D" id="2.60.120.10">
    <property type="entry name" value="Jelly Rolls"/>
    <property type="match status" value="1"/>
</dbReference>
<dbReference type="EMBL" id="STFF01000001">
    <property type="protein sequence ID" value="THU40667.1"/>
    <property type="molecule type" value="Genomic_DNA"/>
</dbReference>
<dbReference type="RefSeq" id="WP_136575160.1">
    <property type="nucleotide sequence ID" value="NZ_STFF01000001.1"/>
</dbReference>
<evidence type="ECO:0000259" key="1">
    <source>
        <dbReference type="Pfam" id="PF07883"/>
    </source>
</evidence>
<sequence length="105" mass="11729">MQHLDDVKGKEIVPGLYGRFVHGENITLSFVDIKPGSQLPEHSHPHEQITYILEGELEMVIGGEKMLLMPGMVHVIPGNVPHSAYARTAVKVLDAFSPVREDYRI</sequence>
<dbReference type="InterPro" id="IPR013096">
    <property type="entry name" value="Cupin_2"/>
</dbReference>